<organism evidence="2 3">
    <name type="scientific">Endobacter medicaginis</name>
    <dbReference type="NCBI Taxonomy" id="1181271"/>
    <lineage>
        <taxon>Bacteria</taxon>
        <taxon>Pseudomonadati</taxon>
        <taxon>Pseudomonadota</taxon>
        <taxon>Alphaproteobacteria</taxon>
        <taxon>Acetobacterales</taxon>
        <taxon>Acetobacteraceae</taxon>
        <taxon>Endobacter</taxon>
    </lineage>
</organism>
<feature type="compositionally biased region" description="Low complexity" evidence="1">
    <location>
        <begin position="219"/>
        <end position="233"/>
    </location>
</feature>
<feature type="region of interest" description="Disordered" evidence="1">
    <location>
        <begin position="210"/>
        <end position="240"/>
    </location>
</feature>
<sequence length="337" mass="34481">MIRPFTCFCAVLAGASGLYLYTEKHRTTLLDQQISQIVALTGQSQDRTAMLKAEWALLSQPDRLARLSAQFLPSLQPLAPQQFVQVADAVAHLPPKEEPKPVADPDAIAPPSDATPPAATGPDDSAGAVLASALPEKIPARDAETPDAADAPVSLAANQPQAAPQPAARAIALPAPPVRLATGRPHTQPGMVRMAEATSRSSGIIDPTAAEDTAEPEAADVPKAPADATAPADSGHHAKPPVRPVQLARVAPAHPAAEPARPLLASAARRPAAHPAPALTQVAWHPRPAATPVVRTVAWHPASAPATPPREAVAPVGFSSALGGAHTALPPPVPLGG</sequence>
<dbReference type="EMBL" id="JACHXV010000005">
    <property type="protein sequence ID" value="MBB3173946.1"/>
    <property type="molecule type" value="Genomic_DNA"/>
</dbReference>
<protein>
    <submittedName>
        <fullName evidence="2">Uncharacterized protein</fullName>
    </submittedName>
</protein>
<name>A0A839UVX6_9PROT</name>
<evidence type="ECO:0000256" key="1">
    <source>
        <dbReference type="SAM" id="MobiDB-lite"/>
    </source>
</evidence>
<evidence type="ECO:0000313" key="3">
    <source>
        <dbReference type="Proteomes" id="UP000557688"/>
    </source>
</evidence>
<dbReference type="AlphaFoldDB" id="A0A839UVX6"/>
<dbReference type="RefSeq" id="WP_183275066.1">
    <property type="nucleotide sequence ID" value="NZ_JACHXV010000005.1"/>
</dbReference>
<dbReference type="Proteomes" id="UP000557688">
    <property type="component" value="Unassembled WGS sequence"/>
</dbReference>
<comment type="caution">
    <text evidence="2">The sequence shown here is derived from an EMBL/GenBank/DDBJ whole genome shotgun (WGS) entry which is preliminary data.</text>
</comment>
<feature type="compositionally biased region" description="Low complexity" evidence="1">
    <location>
        <begin position="104"/>
        <end position="126"/>
    </location>
</feature>
<gene>
    <name evidence="2" type="ORF">FHR90_001778</name>
</gene>
<evidence type="ECO:0000313" key="2">
    <source>
        <dbReference type="EMBL" id="MBB3173946.1"/>
    </source>
</evidence>
<feature type="region of interest" description="Disordered" evidence="1">
    <location>
        <begin position="95"/>
        <end position="126"/>
    </location>
</feature>
<keyword evidence="3" id="KW-1185">Reference proteome</keyword>
<accession>A0A839UVX6</accession>
<proteinExistence type="predicted"/>
<reference evidence="2 3" key="1">
    <citation type="submission" date="2020-08" db="EMBL/GenBank/DDBJ databases">
        <title>Genomic Encyclopedia of Type Strains, Phase III (KMG-III): the genomes of soil and plant-associated and newly described type strains.</title>
        <authorList>
            <person name="Whitman W."/>
        </authorList>
    </citation>
    <scope>NUCLEOTIDE SEQUENCE [LARGE SCALE GENOMIC DNA]</scope>
    <source>
        <strain evidence="2 3">CECT 8088</strain>
    </source>
</reference>